<reference evidence="2" key="1">
    <citation type="journal article" date="2019" name="Int. J. Syst. Evol. Microbiol.">
        <title>The Global Catalogue of Microorganisms (GCM) 10K type strain sequencing project: providing services to taxonomists for standard genome sequencing and annotation.</title>
        <authorList>
            <consortium name="The Broad Institute Genomics Platform"/>
            <consortium name="The Broad Institute Genome Sequencing Center for Infectious Disease"/>
            <person name="Wu L."/>
            <person name="Ma J."/>
        </authorList>
    </citation>
    <scope>NUCLEOTIDE SEQUENCE [LARGE SCALE GENOMIC DNA]</scope>
    <source>
        <strain evidence="2">CCUG 53252</strain>
    </source>
</reference>
<proteinExistence type="predicted"/>
<dbReference type="EMBL" id="JBHRZN010000001">
    <property type="protein sequence ID" value="MFC3849378.1"/>
    <property type="molecule type" value="Genomic_DNA"/>
</dbReference>
<protein>
    <recommendedName>
        <fullName evidence="3">Secreted protein</fullName>
    </recommendedName>
</protein>
<comment type="caution">
    <text evidence="1">The sequence shown here is derived from an EMBL/GenBank/DDBJ whole genome shotgun (WGS) entry which is preliminary data.</text>
</comment>
<dbReference type="RefSeq" id="WP_290290863.1">
    <property type="nucleotide sequence ID" value="NZ_CP047211.1"/>
</dbReference>
<dbReference type="Proteomes" id="UP001595751">
    <property type="component" value="Unassembled WGS sequence"/>
</dbReference>
<accession>A0ABV7ZLF5</accession>
<evidence type="ECO:0000313" key="1">
    <source>
        <dbReference type="EMBL" id="MFC3849378.1"/>
    </source>
</evidence>
<sequence>MLFLLAFVGFFLYTRPNGAPEVGECIAEQERYTSTSSRDVMPETLDCSDPEAKYKVVSVRAVLTEPGAIPPENDEPDRPK</sequence>
<keyword evidence="2" id="KW-1185">Reference proteome</keyword>
<gene>
    <name evidence="1" type="ORF">ACFORJ_04255</name>
</gene>
<evidence type="ECO:0000313" key="2">
    <source>
        <dbReference type="Proteomes" id="UP001595751"/>
    </source>
</evidence>
<evidence type="ECO:0008006" key="3">
    <source>
        <dbReference type="Google" id="ProtNLM"/>
    </source>
</evidence>
<organism evidence="1 2">
    <name type="scientific">Corynebacterium hansenii</name>
    <dbReference type="NCBI Taxonomy" id="394964"/>
    <lineage>
        <taxon>Bacteria</taxon>
        <taxon>Bacillati</taxon>
        <taxon>Actinomycetota</taxon>
        <taxon>Actinomycetes</taxon>
        <taxon>Mycobacteriales</taxon>
        <taxon>Corynebacteriaceae</taxon>
        <taxon>Corynebacterium</taxon>
    </lineage>
</organism>
<name>A0ABV7ZLF5_9CORY</name>